<reference evidence="3" key="1">
    <citation type="journal article" date="2019" name="Int. J. Syst. Evol. Microbiol.">
        <title>The Global Catalogue of Microorganisms (GCM) 10K type strain sequencing project: providing services to taxonomists for standard genome sequencing and annotation.</title>
        <authorList>
            <consortium name="The Broad Institute Genomics Platform"/>
            <consortium name="The Broad Institute Genome Sequencing Center for Infectious Disease"/>
            <person name="Wu L."/>
            <person name="Ma J."/>
        </authorList>
    </citation>
    <scope>NUCLEOTIDE SEQUENCE [LARGE SCALE GENOMIC DNA]</scope>
    <source>
        <strain evidence="3">NBRC 106310</strain>
    </source>
</reference>
<accession>A0ABN6X5D5</accession>
<dbReference type="RefSeq" id="WP_378762427.1">
    <property type="nucleotide sequence ID" value="NZ_JBHSLY010000009.1"/>
</dbReference>
<evidence type="ECO:0000256" key="1">
    <source>
        <dbReference type="SAM" id="Phobius"/>
    </source>
</evidence>
<keyword evidence="3" id="KW-1185">Reference proteome</keyword>
<dbReference type="Proteomes" id="UP001321543">
    <property type="component" value="Chromosome"/>
</dbReference>
<feature type="transmembrane region" description="Helical" evidence="1">
    <location>
        <begin position="36"/>
        <end position="55"/>
    </location>
</feature>
<keyword evidence="1" id="KW-1133">Transmembrane helix</keyword>
<gene>
    <name evidence="2" type="ORF">GCM10025863_24030</name>
</gene>
<feature type="transmembrane region" description="Helical" evidence="1">
    <location>
        <begin position="12"/>
        <end position="30"/>
    </location>
</feature>
<organism evidence="2 3">
    <name type="scientific">Microbacterium suwonense</name>
    <dbReference type="NCBI Taxonomy" id="683047"/>
    <lineage>
        <taxon>Bacteria</taxon>
        <taxon>Bacillati</taxon>
        <taxon>Actinomycetota</taxon>
        <taxon>Actinomycetes</taxon>
        <taxon>Micrococcales</taxon>
        <taxon>Microbacteriaceae</taxon>
        <taxon>Microbacterium</taxon>
    </lineage>
</organism>
<protein>
    <submittedName>
        <fullName evidence="2">Uncharacterized protein</fullName>
    </submittedName>
</protein>
<feature type="transmembrane region" description="Helical" evidence="1">
    <location>
        <begin position="102"/>
        <end position="122"/>
    </location>
</feature>
<feature type="transmembrane region" description="Helical" evidence="1">
    <location>
        <begin position="76"/>
        <end position="96"/>
    </location>
</feature>
<name>A0ABN6X5D5_9MICO</name>
<dbReference type="EMBL" id="AP027728">
    <property type="protein sequence ID" value="BDZ39789.1"/>
    <property type="molecule type" value="Genomic_DNA"/>
</dbReference>
<proteinExistence type="predicted"/>
<evidence type="ECO:0000313" key="3">
    <source>
        <dbReference type="Proteomes" id="UP001321543"/>
    </source>
</evidence>
<sequence length="126" mass="13135">MLTSNRIRPLNLLMIGVGIVTIGAALALTALERPLLASAVAFSGALPATILALIISRGNRNALEVDRTRERRNIGVAMLWTGAVVSIIAVVLVFVWPGALMAVLSMLGPGLLIGGTVTIVAVRQGR</sequence>
<keyword evidence="1" id="KW-0472">Membrane</keyword>
<keyword evidence="1" id="KW-0812">Transmembrane</keyword>
<evidence type="ECO:0000313" key="2">
    <source>
        <dbReference type="EMBL" id="BDZ39789.1"/>
    </source>
</evidence>